<reference evidence="1 2" key="1">
    <citation type="journal article" date="2022" name="Genome Biol. Evol.">
        <title>The Spruce Budworm Genome: Reconstructing the Evolutionary History of Antifreeze Proteins.</title>
        <authorList>
            <person name="Beliveau C."/>
            <person name="Gagne P."/>
            <person name="Picq S."/>
            <person name="Vernygora O."/>
            <person name="Keeling C.I."/>
            <person name="Pinkney K."/>
            <person name="Doucet D."/>
            <person name="Wen F."/>
            <person name="Johnston J.S."/>
            <person name="Maaroufi H."/>
            <person name="Boyle B."/>
            <person name="Laroche J."/>
            <person name="Dewar K."/>
            <person name="Juretic N."/>
            <person name="Blackburn G."/>
            <person name="Nisole A."/>
            <person name="Brunet B."/>
            <person name="Brandao M."/>
            <person name="Lumley L."/>
            <person name="Duan J."/>
            <person name="Quan G."/>
            <person name="Lucarotti C.J."/>
            <person name="Roe A.D."/>
            <person name="Sperling F.A.H."/>
            <person name="Levesque R.C."/>
            <person name="Cusson M."/>
        </authorList>
    </citation>
    <scope>NUCLEOTIDE SEQUENCE [LARGE SCALE GENOMIC DNA]</scope>
    <source>
        <strain evidence="1">Glfc:IPQL:Cfum</strain>
    </source>
</reference>
<evidence type="ECO:0000313" key="1">
    <source>
        <dbReference type="EMBL" id="KAI8423433.1"/>
    </source>
</evidence>
<sequence length="239" mass="26843">MALFLIMLQNFSHSGLAAREHIWMLSKVPELDKFKYVIKDEEKHDLAEEVIEEFKYAVVPKLDELERGVIHGDVNEMNVIVGTKPGARALSSSVLKVCCQILEGVMLSSTDYRITGIIDFGDIQESYYVFELAIAMTYMMLMSGDPAAGGLVLAGYTVNRRLPDNEYRLLKTLVSARLVQSLVLGAYTLAHDPSNSYVSSTEKANGWELLRKIRKSQLKADQADPTDWKTIANEYLTRS</sequence>
<gene>
    <name evidence="1" type="ORF">MSG28_012566</name>
</gene>
<protein>
    <submittedName>
        <fullName evidence="1">Uncharacterized protein</fullName>
    </submittedName>
</protein>
<keyword evidence="2" id="KW-1185">Reference proteome</keyword>
<evidence type="ECO:0000313" key="2">
    <source>
        <dbReference type="Proteomes" id="UP001064048"/>
    </source>
</evidence>
<comment type="caution">
    <text evidence="1">The sequence shown here is derived from an EMBL/GenBank/DDBJ whole genome shotgun (WGS) entry which is preliminary data.</text>
</comment>
<organism evidence="1 2">
    <name type="scientific">Choristoneura fumiferana</name>
    <name type="common">Spruce budworm moth</name>
    <name type="synonym">Archips fumiferana</name>
    <dbReference type="NCBI Taxonomy" id="7141"/>
    <lineage>
        <taxon>Eukaryota</taxon>
        <taxon>Metazoa</taxon>
        <taxon>Ecdysozoa</taxon>
        <taxon>Arthropoda</taxon>
        <taxon>Hexapoda</taxon>
        <taxon>Insecta</taxon>
        <taxon>Pterygota</taxon>
        <taxon>Neoptera</taxon>
        <taxon>Endopterygota</taxon>
        <taxon>Lepidoptera</taxon>
        <taxon>Glossata</taxon>
        <taxon>Ditrysia</taxon>
        <taxon>Tortricoidea</taxon>
        <taxon>Tortricidae</taxon>
        <taxon>Tortricinae</taxon>
        <taxon>Choristoneura</taxon>
    </lineage>
</organism>
<proteinExistence type="predicted"/>
<dbReference type="EMBL" id="CM046122">
    <property type="protein sequence ID" value="KAI8423433.1"/>
    <property type="molecule type" value="Genomic_DNA"/>
</dbReference>
<dbReference type="Proteomes" id="UP001064048">
    <property type="component" value="Chromosome 22"/>
</dbReference>
<name>A0ACC0JH62_CHOFU</name>
<accession>A0ACC0JH62</accession>